<protein>
    <submittedName>
        <fullName evidence="1">Uncharacterized protein</fullName>
    </submittedName>
</protein>
<organism evidence="1">
    <name type="scientific">Bactrocera latifrons</name>
    <name type="common">Malaysian fruit fly</name>
    <name type="synonym">Chaetodacus latifrons</name>
    <dbReference type="NCBI Taxonomy" id="174628"/>
    <lineage>
        <taxon>Eukaryota</taxon>
        <taxon>Metazoa</taxon>
        <taxon>Ecdysozoa</taxon>
        <taxon>Arthropoda</taxon>
        <taxon>Hexapoda</taxon>
        <taxon>Insecta</taxon>
        <taxon>Pterygota</taxon>
        <taxon>Neoptera</taxon>
        <taxon>Endopterygota</taxon>
        <taxon>Diptera</taxon>
        <taxon>Brachycera</taxon>
        <taxon>Muscomorpha</taxon>
        <taxon>Tephritoidea</taxon>
        <taxon>Tephritidae</taxon>
        <taxon>Bactrocera</taxon>
        <taxon>Bactrocera</taxon>
    </lineage>
</organism>
<sequence>MELGEFGVGELERKNCFLLAETQDEFSMYTLVDDSKKNVDFKDESYRKNSFVTENADTNQYLSALSVNKEMDCKKLPKSISSTEVFEEIEDLERMGREHIMFYNSRLDSEVENDLLSEISPVNPLDCSNFSDYNEFNLCLNNILNFDGDEVIHELLSPRAIISADNLVRSGVVGCSSSTKPLRNIKDSTEDWGQRLIRRSQDQPNNIFEIIHLNEDMDLHSYQADPQPHTIGLDSRLHNVAKGLGKAENDQERPIT</sequence>
<proteinExistence type="predicted"/>
<name>A0A0K8VSV8_BACLA</name>
<dbReference type="AlphaFoldDB" id="A0A0K8VSV8"/>
<accession>A0A0K8VSV8</accession>
<gene>
    <name evidence="1" type="ORF">c0_g1_i5</name>
</gene>
<dbReference type="EMBL" id="GDHF01010386">
    <property type="protein sequence ID" value="JAI41928.1"/>
    <property type="molecule type" value="Transcribed_RNA"/>
</dbReference>
<evidence type="ECO:0000313" key="1">
    <source>
        <dbReference type="EMBL" id="JAI41928.1"/>
    </source>
</evidence>
<reference evidence="1" key="1">
    <citation type="submission" date="2015-06" db="EMBL/GenBank/DDBJ databases">
        <authorList>
            <person name="Hoefler B.C."/>
            <person name="Straight P.D."/>
        </authorList>
    </citation>
    <scope>NUCLEOTIDE SEQUENCE</scope>
</reference>